<feature type="domain" description="Phosphoribosyltransferase" evidence="16">
    <location>
        <begin position="21"/>
        <end position="165"/>
    </location>
</feature>
<sequence length="180" mass="19751">MPTEKITIKDKSFVPFIPAEAIQNRITQLAQQINEDYADKQPLVIGILNGSVLFAADLLKKLTIPCEIAFVRVSSYQQTSSTGAVKQILGLTEPVKHRDVIVVEDIVDTGLTINDIRKQLLAGEPASLAIATLLHKPDALKQPVELQYVGFEIENKFVVGYGLDYDGLGRNTAAIYVLSE</sequence>
<evidence type="ECO:0000256" key="13">
    <source>
        <dbReference type="ARBA" id="ARBA00048811"/>
    </source>
</evidence>
<evidence type="ECO:0000256" key="14">
    <source>
        <dbReference type="ARBA" id="ARBA00049402"/>
    </source>
</evidence>
<dbReference type="Pfam" id="PF00156">
    <property type="entry name" value="Pribosyltran"/>
    <property type="match status" value="1"/>
</dbReference>
<gene>
    <name evidence="17" type="ORF">BLX24_11995</name>
</gene>
<evidence type="ECO:0000256" key="9">
    <source>
        <dbReference type="ARBA" id="ARBA00022723"/>
    </source>
</evidence>
<dbReference type="GO" id="GO:0000166">
    <property type="term" value="F:nucleotide binding"/>
    <property type="evidence" value="ECO:0007669"/>
    <property type="project" value="UniProtKB-KW"/>
</dbReference>
<dbReference type="CDD" id="cd06223">
    <property type="entry name" value="PRTases_typeI"/>
    <property type="match status" value="1"/>
</dbReference>
<dbReference type="EC" id="2.4.2.8" evidence="5 15"/>
<evidence type="ECO:0000256" key="10">
    <source>
        <dbReference type="ARBA" id="ARBA00022726"/>
    </source>
</evidence>
<dbReference type="InterPro" id="IPR050408">
    <property type="entry name" value="HGPRT"/>
</dbReference>
<dbReference type="SUPFAM" id="SSF53271">
    <property type="entry name" value="PRTase-like"/>
    <property type="match status" value="1"/>
</dbReference>
<comment type="similarity">
    <text evidence="4 15">Belongs to the purine/pyrimidine phosphoribosyltransferase family.</text>
</comment>
<keyword evidence="11 15" id="KW-0547">Nucleotide-binding</keyword>
<dbReference type="GO" id="GO:0000287">
    <property type="term" value="F:magnesium ion binding"/>
    <property type="evidence" value="ECO:0007669"/>
    <property type="project" value="TreeGrafter"/>
</dbReference>
<dbReference type="AlphaFoldDB" id="A0A1S2VK28"/>
<evidence type="ECO:0000256" key="11">
    <source>
        <dbReference type="ARBA" id="ARBA00022741"/>
    </source>
</evidence>
<dbReference type="NCBIfam" id="TIGR01203">
    <property type="entry name" value="HGPRTase"/>
    <property type="match status" value="1"/>
</dbReference>
<dbReference type="GO" id="GO:0006178">
    <property type="term" value="P:guanine salvage"/>
    <property type="evidence" value="ECO:0007669"/>
    <property type="project" value="TreeGrafter"/>
</dbReference>
<dbReference type="Gene3D" id="3.40.50.2020">
    <property type="match status" value="1"/>
</dbReference>
<dbReference type="GO" id="GO:0004422">
    <property type="term" value="F:hypoxanthine phosphoribosyltransferase activity"/>
    <property type="evidence" value="ECO:0007669"/>
    <property type="project" value="InterPro"/>
</dbReference>
<evidence type="ECO:0000256" key="8">
    <source>
        <dbReference type="ARBA" id="ARBA00022679"/>
    </source>
</evidence>
<comment type="catalytic activity">
    <reaction evidence="14">
        <text>IMP + diphosphate = hypoxanthine + 5-phospho-alpha-D-ribose 1-diphosphate</text>
        <dbReference type="Rhea" id="RHEA:17973"/>
        <dbReference type="ChEBI" id="CHEBI:17368"/>
        <dbReference type="ChEBI" id="CHEBI:33019"/>
        <dbReference type="ChEBI" id="CHEBI:58017"/>
        <dbReference type="ChEBI" id="CHEBI:58053"/>
        <dbReference type="EC" id="2.4.2.8"/>
    </reaction>
    <physiologicalReaction direction="right-to-left" evidence="14">
        <dbReference type="Rhea" id="RHEA:17975"/>
    </physiologicalReaction>
</comment>
<dbReference type="UniPathway" id="UPA00591">
    <property type="reaction ID" value="UER00648"/>
</dbReference>
<evidence type="ECO:0000256" key="2">
    <source>
        <dbReference type="ARBA" id="ARBA00004496"/>
    </source>
</evidence>
<evidence type="ECO:0000313" key="17">
    <source>
        <dbReference type="EMBL" id="OIN59121.1"/>
    </source>
</evidence>
<evidence type="ECO:0000256" key="5">
    <source>
        <dbReference type="ARBA" id="ARBA00011895"/>
    </source>
</evidence>
<dbReference type="InterPro" id="IPR005904">
    <property type="entry name" value="Hxn_phspho_trans"/>
</dbReference>
<dbReference type="Proteomes" id="UP000181790">
    <property type="component" value="Unassembled WGS sequence"/>
</dbReference>
<evidence type="ECO:0000313" key="18">
    <source>
        <dbReference type="Proteomes" id="UP000181790"/>
    </source>
</evidence>
<comment type="catalytic activity">
    <reaction evidence="13">
        <text>GMP + diphosphate = guanine + 5-phospho-alpha-D-ribose 1-diphosphate</text>
        <dbReference type="Rhea" id="RHEA:25424"/>
        <dbReference type="ChEBI" id="CHEBI:16235"/>
        <dbReference type="ChEBI" id="CHEBI:33019"/>
        <dbReference type="ChEBI" id="CHEBI:58017"/>
        <dbReference type="ChEBI" id="CHEBI:58115"/>
        <dbReference type="EC" id="2.4.2.8"/>
    </reaction>
    <physiologicalReaction direction="right-to-left" evidence="13">
        <dbReference type="Rhea" id="RHEA:25426"/>
    </physiologicalReaction>
</comment>
<dbReference type="OrthoDB" id="9802824at2"/>
<dbReference type="PANTHER" id="PTHR43340:SF1">
    <property type="entry name" value="HYPOXANTHINE PHOSPHORIBOSYLTRANSFERASE"/>
    <property type="match status" value="1"/>
</dbReference>
<proteinExistence type="inferred from homology"/>
<accession>A0A1S2VK28</accession>
<reference evidence="17 18" key="1">
    <citation type="submission" date="2016-10" db="EMBL/GenBank/DDBJ databases">
        <title>Arsenicibacter rosenii gen. nov., sp. nov., an efficient arsenic-methylating bacterium isolated from an arsenic-contaminated paddy soil.</title>
        <authorList>
            <person name="Huang K."/>
        </authorList>
    </citation>
    <scope>NUCLEOTIDE SEQUENCE [LARGE SCALE GENOMIC DNA]</scope>
    <source>
        <strain evidence="17 18">SM-1</strain>
    </source>
</reference>
<dbReference type="InterPro" id="IPR029057">
    <property type="entry name" value="PRTase-like"/>
</dbReference>
<dbReference type="GO" id="GO:0032263">
    <property type="term" value="P:GMP salvage"/>
    <property type="evidence" value="ECO:0007669"/>
    <property type="project" value="TreeGrafter"/>
</dbReference>
<comment type="cofactor">
    <cofactor evidence="1 15">
        <name>Mg(2+)</name>
        <dbReference type="ChEBI" id="CHEBI:18420"/>
    </cofactor>
</comment>
<dbReference type="EMBL" id="MORL01000005">
    <property type="protein sequence ID" value="OIN59121.1"/>
    <property type="molecule type" value="Genomic_DNA"/>
</dbReference>
<name>A0A1S2VK28_9BACT</name>
<keyword evidence="7 15" id="KW-0328">Glycosyltransferase</keyword>
<evidence type="ECO:0000256" key="15">
    <source>
        <dbReference type="RuleBase" id="RU364099"/>
    </source>
</evidence>
<dbReference type="RefSeq" id="WP_071503574.1">
    <property type="nucleotide sequence ID" value="NZ_MORL01000005.1"/>
</dbReference>
<keyword evidence="18" id="KW-1185">Reference proteome</keyword>
<dbReference type="GO" id="GO:0006166">
    <property type="term" value="P:purine ribonucleoside salvage"/>
    <property type="evidence" value="ECO:0007669"/>
    <property type="project" value="UniProtKB-KW"/>
</dbReference>
<keyword evidence="9 15" id="KW-0479">Metal-binding</keyword>
<evidence type="ECO:0000256" key="12">
    <source>
        <dbReference type="ARBA" id="ARBA00022842"/>
    </source>
</evidence>
<comment type="caution">
    <text evidence="17">The sequence shown here is derived from an EMBL/GenBank/DDBJ whole genome shotgun (WGS) entry which is preliminary data.</text>
</comment>
<comment type="subcellular location">
    <subcellularLocation>
        <location evidence="2 15">Cytoplasm</location>
    </subcellularLocation>
</comment>
<dbReference type="PANTHER" id="PTHR43340">
    <property type="entry name" value="HYPOXANTHINE-GUANINE PHOSPHORIBOSYLTRANSFERASE"/>
    <property type="match status" value="1"/>
</dbReference>
<dbReference type="GO" id="GO:0052657">
    <property type="term" value="F:guanine phosphoribosyltransferase activity"/>
    <property type="evidence" value="ECO:0007669"/>
    <property type="project" value="RHEA"/>
</dbReference>
<dbReference type="GO" id="GO:0005829">
    <property type="term" value="C:cytosol"/>
    <property type="evidence" value="ECO:0007669"/>
    <property type="project" value="TreeGrafter"/>
</dbReference>
<evidence type="ECO:0000256" key="3">
    <source>
        <dbReference type="ARBA" id="ARBA00004669"/>
    </source>
</evidence>
<evidence type="ECO:0000256" key="4">
    <source>
        <dbReference type="ARBA" id="ARBA00008391"/>
    </source>
</evidence>
<comment type="pathway">
    <text evidence="3 15">Purine metabolism; IMP biosynthesis via salvage pathway; IMP from hypoxanthine: step 1/1.</text>
</comment>
<evidence type="ECO:0000256" key="7">
    <source>
        <dbReference type="ARBA" id="ARBA00022676"/>
    </source>
</evidence>
<dbReference type="GO" id="GO:0046100">
    <property type="term" value="P:hypoxanthine metabolic process"/>
    <property type="evidence" value="ECO:0007669"/>
    <property type="project" value="TreeGrafter"/>
</dbReference>
<dbReference type="GO" id="GO:0032264">
    <property type="term" value="P:IMP salvage"/>
    <property type="evidence" value="ECO:0007669"/>
    <property type="project" value="UniProtKB-UniPathway"/>
</dbReference>
<evidence type="ECO:0000256" key="1">
    <source>
        <dbReference type="ARBA" id="ARBA00001946"/>
    </source>
</evidence>
<evidence type="ECO:0000259" key="16">
    <source>
        <dbReference type="Pfam" id="PF00156"/>
    </source>
</evidence>
<protein>
    <recommendedName>
        <fullName evidence="5 15">Hypoxanthine phosphoribosyltransferase</fullName>
        <ecNumber evidence="5 15">2.4.2.8</ecNumber>
    </recommendedName>
</protein>
<dbReference type="InterPro" id="IPR000836">
    <property type="entry name" value="PRTase_dom"/>
</dbReference>
<keyword evidence="10 15" id="KW-0660">Purine salvage</keyword>
<keyword evidence="8 15" id="KW-0808">Transferase</keyword>
<organism evidence="17 18">
    <name type="scientific">Arsenicibacter rosenii</name>
    <dbReference type="NCBI Taxonomy" id="1750698"/>
    <lineage>
        <taxon>Bacteria</taxon>
        <taxon>Pseudomonadati</taxon>
        <taxon>Bacteroidota</taxon>
        <taxon>Cytophagia</taxon>
        <taxon>Cytophagales</taxon>
        <taxon>Spirosomataceae</taxon>
        <taxon>Arsenicibacter</taxon>
    </lineage>
</organism>
<evidence type="ECO:0000256" key="6">
    <source>
        <dbReference type="ARBA" id="ARBA00022490"/>
    </source>
</evidence>
<keyword evidence="6 15" id="KW-0963">Cytoplasm</keyword>
<keyword evidence="12 15" id="KW-0460">Magnesium</keyword>